<dbReference type="GO" id="GO:0006281">
    <property type="term" value="P:DNA repair"/>
    <property type="evidence" value="ECO:0007669"/>
    <property type="project" value="UniProtKB-KW"/>
</dbReference>
<evidence type="ECO:0000259" key="9">
    <source>
        <dbReference type="Pfam" id="PF12705"/>
    </source>
</evidence>
<proteinExistence type="predicted"/>
<dbReference type="InterPro" id="IPR027417">
    <property type="entry name" value="P-loop_NTPase"/>
</dbReference>
<dbReference type="Proteomes" id="UP001596414">
    <property type="component" value="Unassembled WGS sequence"/>
</dbReference>
<evidence type="ECO:0000256" key="5">
    <source>
        <dbReference type="ARBA" id="ARBA00022839"/>
    </source>
</evidence>
<keyword evidence="7" id="KW-0238">DNA-binding</keyword>
<dbReference type="RefSeq" id="WP_267638529.1">
    <property type="nucleotide sequence ID" value="NZ_JAODIY010000014.1"/>
</dbReference>
<dbReference type="EMBL" id="JBHSZQ010000005">
    <property type="protein sequence ID" value="MFC7125526.1"/>
    <property type="molecule type" value="Genomic_DNA"/>
</dbReference>
<keyword evidence="3" id="KW-0227">DNA damage</keyword>
<dbReference type="GO" id="GO:0005524">
    <property type="term" value="F:ATP binding"/>
    <property type="evidence" value="ECO:0007669"/>
    <property type="project" value="UniProtKB-KW"/>
</dbReference>
<dbReference type="AlphaFoldDB" id="A0ABD5X6S6"/>
<evidence type="ECO:0000256" key="3">
    <source>
        <dbReference type="ARBA" id="ARBA00022763"/>
    </source>
</evidence>
<comment type="caution">
    <text evidence="10">The sequence shown here is derived from an EMBL/GenBank/DDBJ whole genome shotgun (WGS) entry which is preliminary data.</text>
</comment>
<dbReference type="PANTHER" id="PTHR30591">
    <property type="entry name" value="RECBCD ENZYME SUBUNIT RECC"/>
    <property type="match status" value="1"/>
</dbReference>
<dbReference type="Pfam" id="PF12705">
    <property type="entry name" value="PDDEXK_1"/>
    <property type="match status" value="1"/>
</dbReference>
<dbReference type="InterPro" id="IPR038726">
    <property type="entry name" value="PDDEXK_AddAB-type"/>
</dbReference>
<dbReference type="GO" id="GO:0004527">
    <property type="term" value="F:exonuclease activity"/>
    <property type="evidence" value="ECO:0007669"/>
    <property type="project" value="UniProtKB-KW"/>
</dbReference>
<evidence type="ECO:0000313" key="10">
    <source>
        <dbReference type="EMBL" id="MFC7125526.1"/>
    </source>
</evidence>
<accession>A0ABD5X6S6</accession>
<organism evidence="10 11">
    <name type="scientific">Halovenus rubra</name>
    <dbReference type="NCBI Taxonomy" id="869890"/>
    <lineage>
        <taxon>Archaea</taxon>
        <taxon>Methanobacteriati</taxon>
        <taxon>Methanobacteriota</taxon>
        <taxon>Stenosarchaea group</taxon>
        <taxon>Halobacteria</taxon>
        <taxon>Halobacteriales</taxon>
        <taxon>Haloarculaceae</taxon>
        <taxon>Halovenus</taxon>
    </lineage>
</organism>
<evidence type="ECO:0000256" key="1">
    <source>
        <dbReference type="ARBA" id="ARBA00022722"/>
    </source>
</evidence>
<evidence type="ECO:0000256" key="8">
    <source>
        <dbReference type="ARBA" id="ARBA00023204"/>
    </source>
</evidence>
<dbReference type="InterPro" id="IPR011604">
    <property type="entry name" value="PDDEXK-like_dom_sf"/>
</dbReference>
<evidence type="ECO:0000256" key="4">
    <source>
        <dbReference type="ARBA" id="ARBA00022801"/>
    </source>
</evidence>
<evidence type="ECO:0000256" key="7">
    <source>
        <dbReference type="ARBA" id="ARBA00023125"/>
    </source>
</evidence>
<evidence type="ECO:0000256" key="6">
    <source>
        <dbReference type="ARBA" id="ARBA00022840"/>
    </source>
</evidence>
<name>A0ABD5X6S6_9EURY</name>
<keyword evidence="4" id="KW-0378">Hydrolase</keyword>
<evidence type="ECO:0000256" key="2">
    <source>
        <dbReference type="ARBA" id="ARBA00022741"/>
    </source>
</evidence>
<evidence type="ECO:0000313" key="11">
    <source>
        <dbReference type="Proteomes" id="UP001596414"/>
    </source>
</evidence>
<keyword evidence="1" id="KW-0540">Nuclease</keyword>
<dbReference type="PANTHER" id="PTHR30591:SF1">
    <property type="entry name" value="RECBCD ENZYME SUBUNIT RECC"/>
    <property type="match status" value="1"/>
</dbReference>
<gene>
    <name evidence="10" type="ORF">ACFQJ7_05660</name>
</gene>
<keyword evidence="2" id="KW-0547">Nucleotide-binding</keyword>
<protein>
    <submittedName>
        <fullName evidence="10">PD-(D/E)XK nuclease family protein</fullName>
    </submittedName>
</protein>
<dbReference type="GO" id="GO:0003677">
    <property type="term" value="F:DNA binding"/>
    <property type="evidence" value="ECO:0007669"/>
    <property type="project" value="UniProtKB-KW"/>
</dbReference>
<keyword evidence="5" id="KW-0269">Exonuclease</keyword>
<dbReference type="Gene3D" id="3.90.320.10">
    <property type="match status" value="1"/>
</dbReference>
<reference evidence="10 11" key="1">
    <citation type="journal article" date="2014" name="Int. J. Syst. Evol. Microbiol.">
        <title>Complete genome sequence of Corynebacterium casei LMG S-19264T (=DSM 44701T), isolated from a smear-ripened cheese.</title>
        <authorList>
            <consortium name="US DOE Joint Genome Institute (JGI-PGF)"/>
            <person name="Walter F."/>
            <person name="Albersmeier A."/>
            <person name="Kalinowski J."/>
            <person name="Ruckert C."/>
        </authorList>
    </citation>
    <scope>NUCLEOTIDE SEQUENCE [LARGE SCALE GENOMIC DNA]</scope>
    <source>
        <strain evidence="10 11">CGMCC 4.7215</strain>
    </source>
</reference>
<keyword evidence="6" id="KW-0067">ATP-binding</keyword>
<dbReference type="Gene3D" id="3.40.50.300">
    <property type="entry name" value="P-loop containing nucleotide triphosphate hydrolases"/>
    <property type="match status" value="2"/>
</dbReference>
<feature type="domain" description="PD-(D/E)XK endonuclease-like" evidence="9">
    <location>
        <begin position="708"/>
        <end position="1023"/>
    </location>
</feature>
<dbReference type="SUPFAM" id="SSF52540">
    <property type="entry name" value="P-loop containing nucleoside triphosphate hydrolases"/>
    <property type="match status" value="1"/>
</dbReference>
<sequence>MQEWTVFTGPNHPTLEEEAFAHAHSHTEPGIGRVLYISETSNRHDRIQEHWRDSYDQLALRTETLTSLVYDCYEQLAGPSKQLPEETDRRALEFSLDEIIADRAWLSTQPYASAKLVDAFDRRFARFQNVGLNTPDRVRDEFRDSELPARIRDTTVDAYTAYYQLRESVSEPWDITYSEAFEAVSQSSITDLLPHVDALIVSGFLDPGKVERRVLKTLIEAFPTAAILPTFSSSRTDGVDAATQTVRTLYHDLDFTIERVEGDYGSSSLQQVAQSLYRNRSPDEETVPDSLYWRELPTPEREVRYVARDIRDHLADEALPTDIGVVVPGFSAYEDYIEDVFDTFDLEYNVETSGALADTFVGSAVENLIALSEEKPRAADLTELVTNPVVDFLDADGEDAIVAAERRIDSVRATAVQQQLPAELASDVQALFDRLASLRTDQFTEAVDTLRSELDSFQIPDAVERDDSRIDTVQEHAALRQVHELFDSFEQEAIPERDLSAAAALLRAVKGASLTGYSPSQNEVTVLDHLDAKEFAFDHLYIVGLTSEYFPSVRRHPAFFERMVEAHPILEVLDDRLRDRYVFATLLGNADAVTLTTPSTDPDSTAVVRSPVLDELSRVTGIEPTTGIDERIGSREDLQRAISPLKDRRAAIDTAGEREELTAEQTIRADRGIQCASERAEPDISPYDGLLEPETIEAVYPKEEREPYSASRVERYVNCGFQFYMEHVLGLEDDDDLERTPDPLETGTFVHDTFERFYAELQSEPGDGVDLHNHERSNLEAHMLAVALDELETADFDYSGLFYRRWLEQLFAGLAEPEANPYYGEPRPHEGVEKGLFARFIAREYSRDGDALPAWFEAPFGEGLHDGGGVEPFDIELPSGESVEFRGYIDRVDLSIDEGEAQIQLFDYKTGYAPSMTKTTGGTTFQLPIYLLAAEQVLTNDVTDVTDLSATYYQTKPPNKLKEPRGIESKFDSYRELRRFLDDIIPERLDTLATALEHGRFHTTVLSQREAGCEYCAYQRSCDVRPHQRRDQVDVLEGDPRTYVPIRATARDFEDEFGGEADD</sequence>
<keyword evidence="8" id="KW-0234">DNA repair</keyword>